<gene>
    <name evidence="2" type="ORF">WJX81_006452</name>
</gene>
<dbReference type="PANTHER" id="PTHR33824:SF7">
    <property type="entry name" value="POLYKETIDE CYCLASE_DEHYDRASE AND LIPID TRANSPORT SUPERFAMILY PROTEIN"/>
    <property type="match status" value="1"/>
</dbReference>
<keyword evidence="3" id="KW-1185">Reference proteome</keyword>
<dbReference type="InterPro" id="IPR023393">
    <property type="entry name" value="START-like_dom_sf"/>
</dbReference>
<reference evidence="2 3" key="1">
    <citation type="journal article" date="2024" name="Nat. Commun.">
        <title>Phylogenomics reveals the evolutionary origins of lichenization in chlorophyte algae.</title>
        <authorList>
            <person name="Puginier C."/>
            <person name="Libourel C."/>
            <person name="Otte J."/>
            <person name="Skaloud P."/>
            <person name="Haon M."/>
            <person name="Grisel S."/>
            <person name="Petersen M."/>
            <person name="Berrin J.G."/>
            <person name="Delaux P.M."/>
            <person name="Dal Grande F."/>
            <person name="Keller J."/>
        </authorList>
    </citation>
    <scope>NUCLEOTIDE SEQUENCE [LARGE SCALE GENOMIC DNA]</scope>
    <source>
        <strain evidence="2 3">SAG 245.80</strain>
    </source>
</reference>
<proteinExistence type="predicted"/>
<evidence type="ECO:0000313" key="2">
    <source>
        <dbReference type="EMBL" id="KAK9839298.1"/>
    </source>
</evidence>
<evidence type="ECO:0000313" key="3">
    <source>
        <dbReference type="Proteomes" id="UP001445335"/>
    </source>
</evidence>
<evidence type="ECO:0000256" key="1">
    <source>
        <dbReference type="SAM" id="MobiDB-lite"/>
    </source>
</evidence>
<name>A0AAW1S112_9CHLO</name>
<dbReference type="Gene3D" id="3.30.530.20">
    <property type="match status" value="1"/>
</dbReference>
<dbReference type="SUPFAM" id="SSF55961">
    <property type="entry name" value="Bet v1-like"/>
    <property type="match status" value="1"/>
</dbReference>
<feature type="region of interest" description="Disordered" evidence="1">
    <location>
        <begin position="268"/>
        <end position="314"/>
    </location>
</feature>
<feature type="region of interest" description="Disordered" evidence="1">
    <location>
        <begin position="1"/>
        <end position="25"/>
    </location>
</feature>
<evidence type="ECO:0008006" key="4">
    <source>
        <dbReference type="Google" id="ProtNLM"/>
    </source>
</evidence>
<feature type="region of interest" description="Disordered" evidence="1">
    <location>
        <begin position="45"/>
        <end position="67"/>
    </location>
</feature>
<accession>A0AAW1S112</accession>
<comment type="caution">
    <text evidence="2">The sequence shown here is derived from an EMBL/GenBank/DDBJ whole genome shotgun (WGS) entry which is preliminary data.</text>
</comment>
<feature type="compositionally biased region" description="Low complexity" evidence="1">
    <location>
        <begin position="303"/>
        <end position="314"/>
    </location>
</feature>
<dbReference type="InterPro" id="IPR047137">
    <property type="entry name" value="ORF3"/>
</dbReference>
<organism evidence="2 3">
    <name type="scientific">Elliptochloris bilobata</name>
    <dbReference type="NCBI Taxonomy" id="381761"/>
    <lineage>
        <taxon>Eukaryota</taxon>
        <taxon>Viridiplantae</taxon>
        <taxon>Chlorophyta</taxon>
        <taxon>core chlorophytes</taxon>
        <taxon>Trebouxiophyceae</taxon>
        <taxon>Trebouxiophyceae incertae sedis</taxon>
        <taxon>Elliptochloris clade</taxon>
        <taxon>Elliptochloris</taxon>
    </lineage>
</organism>
<dbReference type="PANTHER" id="PTHR33824">
    <property type="entry name" value="POLYKETIDE CYCLASE/DEHYDRASE AND LIPID TRANSPORT SUPERFAMILY PROTEIN"/>
    <property type="match status" value="1"/>
</dbReference>
<feature type="compositionally biased region" description="Polar residues" evidence="1">
    <location>
        <begin position="45"/>
        <end position="66"/>
    </location>
</feature>
<dbReference type="Proteomes" id="UP001445335">
    <property type="component" value="Unassembled WGS sequence"/>
</dbReference>
<protein>
    <recommendedName>
        <fullName evidence="4">Coenzyme Q-binding protein COQ10 START domain-containing protein</fullName>
    </recommendedName>
</protein>
<dbReference type="EMBL" id="JALJOU010000017">
    <property type="protein sequence ID" value="KAK9839298.1"/>
    <property type="molecule type" value="Genomic_DNA"/>
</dbReference>
<sequence>MIAFPRPGQPRAVPSCGPKARGSRPRRVRLATPLQVCCGVASSSVSKAPQTEEQGNAASEASQGSEGYSGHELYGRLYGAPGQLPPWAGHIGAYTPFEYVEFGDAEILHDVEVTVHAPLGKVFAVWRDRANYAEWFDLIGQMVLHPHEPAAASYFLFYSWGKLPALELYMTLEREMADNEYIVERSVDGMELSACALFSREVDSSSTAVALRVAYYMPLNLQEFVGPAGIWGDVNAILEENMQAMKEFVEGVDAVQLATLRDEDRLAMDEQPPQTLLLEPQAASASAPAPAEKKPRKRRPRKASGSEASAAEKL</sequence>
<dbReference type="AlphaFoldDB" id="A0AAW1S112"/>